<comment type="caution">
    <text evidence="2">The sequence shown here is derived from an EMBL/GenBank/DDBJ whole genome shotgun (WGS) entry which is preliminary data.</text>
</comment>
<accession>A0AAW2PXB5</accession>
<protein>
    <submittedName>
        <fullName evidence="2">Protein PSK SIMULATOR 1</fullName>
    </submittedName>
</protein>
<dbReference type="GO" id="GO:0045927">
    <property type="term" value="P:positive regulation of growth"/>
    <property type="evidence" value="ECO:0007669"/>
    <property type="project" value="InterPro"/>
</dbReference>
<reference evidence="2" key="2">
    <citation type="journal article" date="2024" name="Plant">
        <title>Genomic evolution and insights into agronomic trait innovations of Sesamum species.</title>
        <authorList>
            <person name="Miao H."/>
            <person name="Wang L."/>
            <person name="Qu L."/>
            <person name="Liu H."/>
            <person name="Sun Y."/>
            <person name="Le M."/>
            <person name="Wang Q."/>
            <person name="Wei S."/>
            <person name="Zheng Y."/>
            <person name="Lin W."/>
            <person name="Duan Y."/>
            <person name="Cao H."/>
            <person name="Xiong S."/>
            <person name="Wang X."/>
            <person name="Wei L."/>
            <person name="Li C."/>
            <person name="Ma Q."/>
            <person name="Ju M."/>
            <person name="Zhao R."/>
            <person name="Li G."/>
            <person name="Mu C."/>
            <person name="Tian Q."/>
            <person name="Mei H."/>
            <person name="Zhang T."/>
            <person name="Gao T."/>
            <person name="Zhang H."/>
        </authorList>
    </citation>
    <scope>NUCLEOTIDE SEQUENCE</scope>
    <source>
        <strain evidence="2">G02</strain>
    </source>
</reference>
<evidence type="ECO:0000259" key="1">
    <source>
        <dbReference type="Pfam" id="PF11961"/>
    </source>
</evidence>
<evidence type="ECO:0000313" key="2">
    <source>
        <dbReference type="EMBL" id="KAL0360127.1"/>
    </source>
</evidence>
<reference evidence="2" key="1">
    <citation type="submission" date="2020-06" db="EMBL/GenBank/DDBJ databases">
        <authorList>
            <person name="Li T."/>
            <person name="Hu X."/>
            <person name="Zhang T."/>
            <person name="Song X."/>
            <person name="Zhang H."/>
            <person name="Dai N."/>
            <person name="Sheng W."/>
            <person name="Hou X."/>
            <person name="Wei L."/>
        </authorList>
    </citation>
    <scope>NUCLEOTIDE SEQUENCE</scope>
    <source>
        <strain evidence="2">G02</strain>
        <tissue evidence="2">Leaf</tissue>
    </source>
</reference>
<gene>
    <name evidence="2" type="ORF">Sradi_3697200</name>
</gene>
<dbReference type="InterPro" id="IPR045021">
    <property type="entry name" value="PSI1/2/3"/>
</dbReference>
<dbReference type="EMBL" id="JACGWJ010000016">
    <property type="protein sequence ID" value="KAL0360127.1"/>
    <property type="molecule type" value="Genomic_DNA"/>
</dbReference>
<dbReference type="InterPro" id="IPR021864">
    <property type="entry name" value="DUF3475"/>
</dbReference>
<proteinExistence type="predicted"/>
<organism evidence="2">
    <name type="scientific">Sesamum radiatum</name>
    <name type="common">Black benniseed</name>
    <dbReference type="NCBI Taxonomy" id="300843"/>
    <lineage>
        <taxon>Eukaryota</taxon>
        <taxon>Viridiplantae</taxon>
        <taxon>Streptophyta</taxon>
        <taxon>Embryophyta</taxon>
        <taxon>Tracheophyta</taxon>
        <taxon>Spermatophyta</taxon>
        <taxon>Magnoliopsida</taxon>
        <taxon>eudicotyledons</taxon>
        <taxon>Gunneridae</taxon>
        <taxon>Pentapetalae</taxon>
        <taxon>asterids</taxon>
        <taxon>lamiids</taxon>
        <taxon>Lamiales</taxon>
        <taxon>Pedaliaceae</taxon>
        <taxon>Sesamum</taxon>
    </lineage>
</organism>
<name>A0AAW2PXB5_SESRA</name>
<dbReference type="PANTHER" id="PTHR31730:SF32">
    <property type="entry name" value="PROTEIN PSK SIMULATOR 1"/>
    <property type="match status" value="1"/>
</dbReference>
<feature type="domain" description="DUF3475" evidence="1">
    <location>
        <begin position="157"/>
        <end position="189"/>
    </location>
</feature>
<sequence>MGGLCSRRSTDDTALAGALPHVNGHFNYGSGIVYQSRGLDIQENNVPTDVEVADKQMREPFSFPELSSVAQGTNLDDINDGIPRLSRALSDKSRSTRSKQVAIAKVSEMSSLLGRAGTVGLGKAVDVLDTLGSSMTNLNLSSGFASGIATKGIKISILAFEVANTIVKGANLMHSLSEENIRHLKEVVLLRKVSNA</sequence>
<dbReference type="AlphaFoldDB" id="A0AAW2PXB5"/>
<dbReference type="Pfam" id="PF11961">
    <property type="entry name" value="DUF3475"/>
    <property type="match status" value="1"/>
</dbReference>
<dbReference type="PANTHER" id="PTHR31730">
    <property type="entry name" value="OS01G0873900 PROTEIN"/>
    <property type="match status" value="1"/>
</dbReference>